<comment type="caution">
    <text evidence="1">The sequence shown here is derived from an EMBL/GenBank/DDBJ whole genome shotgun (WGS) entry which is preliminary data.</text>
</comment>
<sequence length="229" mass="25879">MPAPHPADPAAEDYRRQHQLLDKCVLGVWRDESIEALRRYFHEDGPPDTLYSGRRFDRLTGGGDTPAVRDTITPADLLALTFLSITDRLPALTVDTTETHADQITNLLAQIPSDLPMHAAPWQFYAPESPAAGLWALLCRCGGHHRPVTASKLLARKRPHLLPVYDSKVANLLDQPSNIWACLWTWFHDDPRRQEALTTMRDETGSITDISLLRCLDVILWMRATRSNR</sequence>
<dbReference type="InterPro" id="IPR046275">
    <property type="entry name" value="DUF6308"/>
</dbReference>
<protein>
    <submittedName>
        <fullName evidence="1">DUF6308 family protein</fullName>
    </submittedName>
</protein>
<name>A0ABW5G5K0_9PSEU</name>
<dbReference type="Pfam" id="PF19827">
    <property type="entry name" value="DUF6308"/>
    <property type="match status" value="1"/>
</dbReference>
<reference evidence="2" key="1">
    <citation type="journal article" date="2019" name="Int. J. Syst. Evol. Microbiol.">
        <title>The Global Catalogue of Microorganisms (GCM) 10K type strain sequencing project: providing services to taxonomists for standard genome sequencing and annotation.</title>
        <authorList>
            <consortium name="The Broad Institute Genomics Platform"/>
            <consortium name="The Broad Institute Genome Sequencing Center for Infectious Disease"/>
            <person name="Wu L."/>
            <person name="Ma J."/>
        </authorList>
    </citation>
    <scope>NUCLEOTIDE SEQUENCE [LARGE SCALE GENOMIC DNA]</scope>
    <source>
        <strain evidence="2">CGMCC 4.7645</strain>
    </source>
</reference>
<accession>A0ABW5G5K0</accession>
<evidence type="ECO:0000313" key="2">
    <source>
        <dbReference type="Proteomes" id="UP001597417"/>
    </source>
</evidence>
<dbReference type="Proteomes" id="UP001597417">
    <property type="component" value="Unassembled WGS sequence"/>
</dbReference>
<dbReference type="RefSeq" id="WP_378271102.1">
    <property type="nucleotide sequence ID" value="NZ_JBHUKR010000025.1"/>
</dbReference>
<evidence type="ECO:0000313" key="1">
    <source>
        <dbReference type="EMBL" id="MFD2422150.1"/>
    </source>
</evidence>
<dbReference type="EMBL" id="JBHUKR010000025">
    <property type="protein sequence ID" value="MFD2422150.1"/>
    <property type="molecule type" value="Genomic_DNA"/>
</dbReference>
<keyword evidence="2" id="KW-1185">Reference proteome</keyword>
<gene>
    <name evidence="1" type="ORF">ACFSXZ_38055</name>
</gene>
<proteinExistence type="predicted"/>
<organism evidence="1 2">
    <name type="scientific">Amycolatopsis pigmentata</name>
    <dbReference type="NCBI Taxonomy" id="450801"/>
    <lineage>
        <taxon>Bacteria</taxon>
        <taxon>Bacillati</taxon>
        <taxon>Actinomycetota</taxon>
        <taxon>Actinomycetes</taxon>
        <taxon>Pseudonocardiales</taxon>
        <taxon>Pseudonocardiaceae</taxon>
        <taxon>Amycolatopsis</taxon>
    </lineage>
</organism>